<feature type="transmembrane region" description="Helical" evidence="1">
    <location>
        <begin position="66"/>
        <end position="87"/>
    </location>
</feature>
<dbReference type="AlphaFoldDB" id="A0A1C4ZQI9"/>
<dbReference type="SUPFAM" id="SSF103473">
    <property type="entry name" value="MFS general substrate transporter"/>
    <property type="match status" value="1"/>
</dbReference>
<accession>A0A1C4ZQI9</accession>
<dbReference type="Pfam" id="PF07690">
    <property type="entry name" value="MFS_1"/>
    <property type="match status" value="1"/>
</dbReference>
<evidence type="ECO:0000313" key="2">
    <source>
        <dbReference type="EMBL" id="SCF35235.1"/>
    </source>
</evidence>
<reference evidence="3" key="1">
    <citation type="submission" date="2016-06" db="EMBL/GenBank/DDBJ databases">
        <authorList>
            <person name="Varghese N."/>
            <person name="Submissions Spin"/>
        </authorList>
    </citation>
    <scope>NUCLEOTIDE SEQUENCE [LARGE SCALE GENOMIC DNA]</scope>
    <source>
        <strain evidence="3">DSM 44100</strain>
    </source>
</reference>
<dbReference type="InterPro" id="IPR011701">
    <property type="entry name" value="MFS"/>
</dbReference>
<feature type="transmembrane region" description="Helical" evidence="1">
    <location>
        <begin position="369"/>
        <end position="390"/>
    </location>
</feature>
<keyword evidence="1" id="KW-0472">Membrane</keyword>
<dbReference type="EMBL" id="FMCU01000010">
    <property type="protein sequence ID" value="SCF35235.1"/>
    <property type="molecule type" value="Genomic_DNA"/>
</dbReference>
<keyword evidence="1" id="KW-1133">Transmembrane helix</keyword>
<keyword evidence="1" id="KW-0812">Transmembrane</keyword>
<evidence type="ECO:0000256" key="1">
    <source>
        <dbReference type="SAM" id="Phobius"/>
    </source>
</evidence>
<feature type="transmembrane region" description="Helical" evidence="1">
    <location>
        <begin position="153"/>
        <end position="177"/>
    </location>
</feature>
<name>A0A1C4ZQI9_9ACTN</name>
<dbReference type="GO" id="GO:0022857">
    <property type="term" value="F:transmembrane transporter activity"/>
    <property type="evidence" value="ECO:0007669"/>
    <property type="project" value="InterPro"/>
</dbReference>
<feature type="transmembrane region" description="Helical" evidence="1">
    <location>
        <begin position="396"/>
        <end position="415"/>
    </location>
</feature>
<feature type="transmembrane region" description="Helical" evidence="1">
    <location>
        <begin position="94"/>
        <end position="113"/>
    </location>
</feature>
<protein>
    <submittedName>
        <fullName evidence="2">Predicted arabinose efflux permease, MFS family</fullName>
    </submittedName>
</protein>
<dbReference type="PANTHER" id="PTHR23534:SF1">
    <property type="entry name" value="MAJOR FACILITATOR SUPERFAMILY PROTEIN"/>
    <property type="match status" value="1"/>
</dbReference>
<dbReference type="RefSeq" id="WP_176739066.1">
    <property type="nucleotide sequence ID" value="NZ_CP192025.1"/>
</dbReference>
<feature type="transmembrane region" description="Helical" evidence="1">
    <location>
        <begin position="189"/>
        <end position="206"/>
    </location>
</feature>
<feature type="transmembrane region" description="Helical" evidence="1">
    <location>
        <begin position="244"/>
        <end position="269"/>
    </location>
</feature>
<feature type="transmembrane region" description="Helical" evidence="1">
    <location>
        <begin position="308"/>
        <end position="327"/>
    </location>
</feature>
<dbReference type="Proteomes" id="UP000198797">
    <property type="component" value="Unassembled WGS sequence"/>
</dbReference>
<dbReference type="STRING" id="121616.GA0070216_110221"/>
<dbReference type="Gene3D" id="1.20.1250.20">
    <property type="entry name" value="MFS general substrate transporter like domains"/>
    <property type="match status" value="1"/>
</dbReference>
<dbReference type="PANTHER" id="PTHR23534">
    <property type="entry name" value="MFS PERMEASE"/>
    <property type="match status" value="1"/>
</dbReference>
<feature type="transmembrane region" description="Helical" evidence="1">
    <location>
        <begin position="333"/>
        <end position="357"/>
    </location>
</feature>
<feature type="transmembrane region" description="Helical" evidence="1">
    <location>
        <begin position="119"/>
        <end position="141"/>
    </location>
</feature>
<sequence length="425" mass="44112">MSQSTSRQQHPTAEEAVVTGPWWEGRTRQIAILIAAQALYLCSLSVDLTLSGLIGYKLAPNPALATVPFALITVGSACTTGLASALMARRGRRAGFLLGTGLAVVGGLVSVLSIHLNSFLLFCLGALCIGFFQGCAGYYRYAAADQVPAEYRARAISTVLTGGIIAAIAGPFIATALMDVTAHEYEGSYILVSVLAVMSMVVVLFFKDRSVVATPPAGQAQQAEQVEKAPEMLSRAAILRQPGFAAGAFGAGVGYFSMMVIMTVGPIAAMKTGHGPDERTIMIQLHMVGMYAPALMAGILIRKVGVGWLQLLGTALGIAGVVIGATGGSQFNFITALTLVGMSWSLLYISGSGLIATSYQAKDKARSQALGEALILGSSAIGGLSAASLLQFFGWSMVNVLMLVLLIACGAVTLAHRARSAAKTV</sequence>
<gene>
    <name evidence="2" type="ORF">GA0070216_110221</name>
</gene>
<dbReference type="InterPro" id="IPR036259">
    <property type="entry name" value="MFS_trans_sf"/>
</dbReference>
<feature type="transmembrane region" description="Helical" evidence="1">
    <location>
        <begin position="281"/>
        <end position="301"/>
    </location>
</feature>
<evidence type="ECO:0000313" key="3">
    <source>
        <dbReference type="Proteomes" id="UP000198797"/>
    </source>
</evidence>
<feature type="transmembrane region" description="Helical" evidence="1">
    <location>
        <begin position="30"/>
        <end position="54"/>
    </location>
</feature>
<organism evidence="2 3">
    <name type="scientific">Micromonospora matsumotoense</name>
    <dbReference type="NCBI Taxonomy" id="121616"/>
    <lineage>
        <taxon>Bacteria</taxon>
        <taxon>Bacillati</taxon>
        <taxon>Actinomycetota</taxon>
        <taxon>Actinomycetes</taxon>
        <taxon>Micromonosporales</taxon>
        <taxon>Micromonosporaceae</taxon>
        <taxon>Micromonospora</taxon>
    </lineage>
</organism>
<keyword evidence="3" id="KW-1185">Reference proteome</keyword>
<proteinExistence type="predicted"/>